<dbReference type="PANTHER" id="PTHR47926">
    <property type="entry name" value="PENTATRICOPEPTIDE REPEAT-CONTAINING PROTEIN"/>
    <property type="match status" value="1"/>
</dbReference>
<dbReference type="Pfam" id="PF20431">
    <property type="entry name" value="E_motif"/>
    <property type="match status" value="1"/>
</dbReference>
<dbReference type="GO" id="GO:0003723">
    <property type="term" value="F:RNA binding"/>
    <property type="evidence" value="ECO:0007669"/>
    <property type="project" value="InterPro"/>
</dbReference>
<dbReference type="OrthoDB" id="185373at2759"/>
<dbReference type="SUPFAM" id="SSF48452">
    <property type="entry name" value="TPR-like"/>
    <property type="match status" value="1"/>
</dbReference>
<name>A0A8K0N3T1_COCNU</name>
<dbReference type="Pfam" id="PF01535">
    <property type="entry name" value="PPR"/>
    <property type="match status" value="4"/>
</dbReference>
<dbReference type="SUPFAM" id="SSF56112">
    <property type="entry name" value="Protein kinase-like (PK-like)"/>
    <property type="match status" value="1"/>
</dbReference>
<feature type="repeat" description="PPR" evidence="3">
    <location>
        <begin position="456"/>
        <end position="491"/>
    </location>
</feature>
<feature type="compositionally biased region" description="Basic and acidic residues" evidence="4">
    <location>
        <begin position="765"/>
        <end position="776"/>
    </location>
</feature>
<dbReference type="InterPro" id="IPR046960">
    <property type="entry name" value="PPR_At4g14850-like_plant"/>
</dbReference>
<feature type="repeat" description="PPR" evidence="3">
    <location>
        <begin position="421"/>
        <end position="455"/>
    </location>
</feature>
<evidence type="ECO:0000256" key="2">
    <source>
        <dbReference type="ARBA" id="ARBA00061659"/>
    </source>
</evidence>
<evidence type="ECO:0000256" key="3">
    <source>
        <dbReference type="PROSITE-ProRule" id="PRU00708"/>
    </source>
</evidence>
<feature type="region of interest" description="Disordered" evidence="4">
    <location>
        <begin position="746"/>
        <end position="776"/>
    </location>
</feature>
<evidence type="ECO:0000256" key="4">
    <source>
        <dbReference type="SAM" id="MobiDB-lite"/>
    </source>
</evidence>
<evidence type="ECO:0000313" key="6">
    <source>
        <dbReference type="Proteomes" id="UP000797356"/>
    </source>
</evidence>
<sequence length="917" mass="102004">MLPTSTSTTTVLKSLLHKPSSIQTKSHAQQLHALLLKSSLTAAASILRIYCALGLLHEALRAFSSIPSPPHLAWKSVIRCSTSHGLFHQSVSLFVQMRASGTPPDRDVLPSVLKSCAALRDSKLGESIHGFVVRSGSGSDLFTANALMNMYCKLVDSNNGAVSSTGMSSRDFDDSNSSKLGSFDDSFGLECKPAKNDAYFRVASIEKVRKVFDEMSERDVVSWNTLIAGCAENGMYGDALEMVREMGVDGLKPDSFTLSSVLPIFAEFVDVRKGMEIHGFTIRHMFDSDVFVGSGLIDMYAKCTRVEYSRRVFYLLPKPDAISWNSIIAGSVQNGMFDEGLRFFRQMLLAKVKPMPVTFSSIMPACAHLTTLHVGKQLHGYVIRGGFDNNVFVVSSLVDMYAKCGNIRVARCIFERMKSPDMVSWTAMIMGHALHGPAEEALALFQQMEEENGKPNYVAFVAVLTACSHAGLVDEAWKYFNSMSKDYGIIPCLEHYAAVADLLGRAGKLEEAYDFISTMHVKPTASVWSTLLGACRVHKNIKLAEKVAEKIFELEPKNMGAHVLMSNIYSADRKWKEAAKLRMAMKDKGMRKHPACSWVEIRNKWLVEQQTSRENKNLTGTARYASVNTHLGVEQSRRDDLESLGYVLMYFLRGSLPWQGLKAGTKKQKYDKISEKKMLTPVEVLCKSHPSEFISYFHYCRSLRFEDKPDYSYLKRLFRDLFIREGYQFDYVFDWTILKYPQIGSNPRVRQSSGRTGGAVIPATERAERTSVGQEVRDRFSGAVEAFARRHGSGSGQHGDNSKHKALEDSLLSPKEVHDSDKTHASSSRNGSTSKRAVISSSRPSSSADPSDQQLSRTSRLVSSSTSSRPSPAQRLHHSGPEPRVSSLTRKAPGRASRDDPPHRSLEFLSISGERRK</sequence>
<proteinExistence type="inferred from homology"/>
<feature type="region of interest" description="Disordered" evidence="4">
    <location>
        <begin position="813"/>
        <end position="917"/>
    </location>
</feature>
<dbReference type="InterPro" id="IPR002885">
    <property type="entry name" value="PPR_rpt"/>
</dbReference>
<protein>
    <submittedName>
        <fullName evidence="5">Putative pentatricopeptide repeat-containing protein</fullName>
    </submittedName>
</protein>
<keyword evidence="6" id="KW-1185">Reference proteome</keyword>
<dbReference type="Gene3D" id="1.25.40.10">
    <property type="entry name" value="Tetratricopeptide repeat domain"/>
    <property type="match status" value="4"/>
</dbReference>
<dbReference type="FunFam" id="1.10.510.10:FF:001417">
    <property type="entry name" value="Casein kinase I isoform alpha"/>
    <property type="match status" value="1"/>
</dbReference>
<dbReference type="EMBL" id="CM017878">
    <property type="protein sequence ID" value="KAG1353960.1"/>
    <property type="molecule type" value="Genomic_DNA"/>
</dbReference>
<reference evidence="5" key="2">
    <citation type="submission" date="2019-07" db="EMBL/GenBank/DDBJ databases">
        <authorList>
            <person name="Yang Y."/>
            <person name="Bocs S."/>
            <person name="Baudouin L."/>
        </authorList>
    </citation>
    <scope>NUCLEOTIDE SEQUENCE</scope>
    <source>
        <tissue evidence="5">Spear leaf of Hainan Tall coconut</tissue>
    </source>
</reference>
<dbReference type="InterPro" id="IPR011990">
    <property type="entry name" value="TPR-like_helical_dom_sf"/>
</dbReference>
<dbReference type="FunFam" id="1.25.40.10:FF:000280">
    <property type="entry name" value="Pentatricopeptide repeat-containing protein"/>
    <property type="match status" value="1"/>
</dbReference>
<dbReference type="AlphaFoldDB" id="A0A8K0N3T1"/>
<dbReference type="InterPro" id="IPR011009">
    <property type="entry name" value="Kinase-like_dom_sf"/>
</dbReference>
<feature type="compositionally biased region" description="Low complexity" evidence="4">
    <location>
        <begin position="834"/>
        <end position="872"/>
    </location>
</feature>
<evidence type="ECO:0000313" key="5">
    <source>
        <dbReference type="EMBL" id="KAG1353960.1"/>
    </source>
</evidence>
<dbReference type="NCBIfam" id="TIGR00756">
    <property type="entry name" value="PPR"/>
    <property type="match status" value="4"/>
</dbReference>
<organism evidence="5 6">
    <name type="scientific">Cocos nucifera</name>
    <name type="common">Coconut palm</name>
    <dbReference type="NCBI Taxonomy" id="13894"/>
    <lineage>
        <taxon>Eukaryota</taxon>
        <taxon>Viridiplantae</taxon>
        <taxon>Streptophyta</taxon>
        <taxon>Embryophyta</taxon>
        <taxon>Tracheophyta</taxon>
        <taxon>Spermatophyta</taxon>
        <taxon>Magnoliopsida</taxon>
        <taxon>Liliopsida</taxon>
        <taxon>Arecaceae</taxon>
        <taxon>Arecoideae</taxon>
        <taxon>Cocoseae</taxon>
        <taxon>Attaleinae</taxon>
        <taxon>Cocos</taxon>
    </lineage>
</organism>
<dbReference type="GO" id="GO:0009451">
    <property type="term" value="P:RNA modification"/>
    <property type="evidence" value="ECO:0007669"/>
    <property type="project" value="InterPro"/>
</dbReference>
<dbReference type="Gene3D" id="1.10.510.10">
    <property type="entry name" value="Transferase(Phosphotransferase) domain 1"/>
    <property type="match status" value="1"/>
</dbReference>
<dbReference type="Pfam" id="PF13041">
    <property type="entry name" value="PPR_2"/>
    <property type="match status" value="2"/>
</dbReference>
<dbReference type="PROSITE" id="PS51375">
    <property type="entry name" value="PPR"/>
    <property type="match status" value="4"/>
</dbReference>
<comment type="caution">
    <text evidence="5">The sequence shown here is derived from an EMBL/GenBank/DDBJ whole genome shotgun (WGS) entry which is preliminary data.</text>
</comment>
<keyword evidence="1" id="KW-0677">Repeat</keyword>
<feature type="compositionally biased region" description="Basic and acidic residues" evidence="4">
    <location>
        <begin position="815"/>
        <end position="824"/>
    </location>
</feature>
<feature type="compositionally biased region" description="Basic and acidic residues" evidence="4">
    <location>
        <begin position="896"/>
        <end position="906"/>
    </location>
</feature>
<dbReference type="PANTHER" id="PTHR47926:SF518">
    <property type="entry name" value="(WILD MALAYSIAN BANANA) HYPOTHETICAL PROTEIN"/>
    <property type="match status" value="1"/>
</dbReference>
<evidence type="ECO:0000256" key="1">
    <source>
        <dbReference type="ARBA" id="ARBA00022737"/>
    </source>
</evidence>
<dbReference type="FunFam" id="1.25.40.10:FF:000031">
    <property type="entry name" value="Pentatricopeptide repeat-containing protein mitochondrial"/>
    <property type="match status" value="1"/>
</dbReference>
<accession>A0A8K0N3T1</accession>
<feature type="repeat" description="PPR" evidence="3">
    <location>
        <begin position="320"/>
        <end position="354"/>
    </location>
</feature>
<comment type="similarity">
    <text evidence="2">Belongs to the PPR family. PCMP-E subfamily.</text>
</comment>
<reference evidence="5" key="1">
    <citation type="journal article" date="2017" name="Gigascience">
        <title>The genome draft of coconut (Cocos nucifera).</title>
        <authorList>
            <person name="Xiao Y."/>
            <person name="Xu P."/>
            <person name="Fan H."/>
            <person name="Baudouin L."/>
            <person name="Xia W."/>
            <person name="Bocs S."/>
            <person name="Xu J."/>
            <person name="Li Q."/>
            <person name="Guo A."/>
            <person name="Zhou L."/>
            <person name="Li J."/>
            <person name="Wu Y."/>
            <person name="Ma Z."/>
            <person name="Armero A."/>
            <person name="Issali A.E."/>
            <person name="Liu N."/>
            <person name="Peng M."/>
            <person name="Yang Y."/>
        </authorList>
    </citation>
    <scope>NUCLEOTIDE SEQUENCE</scope>
    <source>
        <tissue evidence="5">Spear leaf of Hainan Tall coconut</tissue>
    </source>
</reference>
<gene>
    <name evidence="5" type="ORF">COCNU_07G000720</name>
</gene>
<dbReference type="Proteomes" id="UP000797356">
    <property type="component" value="Chromosome 7"/>
</dbReference>
<dbReference type="FunFam" id="1.25.40.10:FF:000073">
    <property type="entry name" value="Pentatricopeptide repeat-containing protein chloroplastic"/>
    <property type="match status" value="1"/>
</dbReference>
<feature type="repeat" description="PPR" evidence="3">
    <location>
        <begin position="219"/>
        <end position="253"/>
    </location>
</feature>
<dbReference type="InterPro" id="IPR046848">
    <property type="entry name" value="E_motif"/>
</dbReference>